<reference evidence="2 3" key="1">
    <citation type="journal article" date="2023" name="G3 (Bethesda)">
        <title>A chromosome-length genome assembly and annotation of blackberry (Rubus argutus, cv. 'Hillquist').</title>
        <authorList>
            <person name="Bruna T."/>
            <person name="Aryal R."/>
            <person name="Dudchenko O."/>
            <person name="Sargent D.J."/>
            <person name="Mead D."/>
            <person name="Buti M."/>
            <person name="Cavallini A."/>
            <person name="Hytonen T."/>
            <person name="Andres J."/>
            <person name="Pham M."/>
            <person name="Weisz D."/>
            <person name="Mascagni F."/>
            <person name="Usai G."/>
            <person name="Natali L."/>
            <person name="Bassil N."/>
            <person name="Fernandez G.E."/>
            <person name="Lomsadze A."/>
            <person name="Armour M."/>
            <person name="Olukolu B."/>
            <person name="Poorten T."/>
            <person name="Britton C."/>
            <person name="Davik J."/>
            <person name="Ashrafi H."/>
            <person name="Aiden E.L."/>
            <person name="Borodovsky M."/>
            <person name="Worthington M."/>
        </authorList>
    </citation>
    <scope>NUCLEOTIDE SEQUENCE [LARGE SCALE GENOMIC DNA]</scope>
    <source>
        <strain evidence="2">PI 553951</strain>
    </source>
</reference>
<evidence type="ECO:0000313" key="3">
    <source>
        <dbReference type="Proteomes" id="UP001457282"/>
    </source>
</evidence>
<evidence type="ECO:0000313" key="2">
    <source>
        <dbReference type="EMBL" id="KAK9940742.1"/>
    </source>
</evidence>
<organism evidence="2 3">
    <name type="scientific">Rubus argutus</name>
    <name type="common">Southern blackberry</name>
    <dbReference type="NCBI Taxonomy" id="59490"/>
    <lineage>
        <taxon>Eukaryota</taxon>
        <taxon>Viridiplantae</taxon>
        <taxon>Streptophyta</taxon>
        <taxon>Embryophyta</taxon>
        <taxon>Tracheophyta</taxon>
        <taxon>Spermatophyta</taxon>
        <taxon>Magnoliopsida</taxon>
        <taxon>eudicotyledons</taxon>
        <taxon>Gunneridae</taxon>
        <taxon>Pentapetalae</taxon>
        <taxon>rosids</taxon>
        <taxon>fabids</taxon>
        <taxon>Rosales</taxon>
        <taxon>Rosaceae</taxon>
        <taxon>Rosoideae</taxon>
        <taxon>Rosoideae incertae sedis</taxon>
        <taxon>Rubus</taxon>
    </lineage>
</organism>
<feature type="region of interest" description="Disordered" evidence="1">
    <location>
        <begin position="118"/>
        <end position="146"/>
    </location>
</feature>
<dbReference type="Gene3D" id="1.25.40.10">
    <property type="entry name" value="Tetratricopeptide repeat domain"/>
    <property type="match status" value="1"/>
</dbReference>
<evidence type="ECO:0008006" key="4">
    <source>
        <dbReference type="Google" id="ProtNLM"/>
    </source>
</evidence>
<feature type="compositionally biased region" description="Low complexity" evidence="1">
    <location>
        <begin position="343"/>
        <end position="363"/>
    </location>
</feature>
<dbReference type="PANTHER" id="PTHR26312">
    <property type="entry name" value="TETRATRICOPEPTIDE REPEAT PROTEIN 5"/>
    <property type="match status" value="1"/>
</dbReference>
<feature type="compositionally biased region" description="Basic and acidic residues" evidence="1">
    <location>
        <begin position="132"/>
        <end position="146"/>
    </location>
</feature>
<feature type="region of interest" description="Disordered" evidence="1">
    <location>
        <begin position="19"/>
        <end position="42"/>
    </location>
</feature>
<evidence type="ECO:0000256" key="1">
    <source>
        <dbReference type="SAM" id="MobiDB-lite"/>
    </source>
</evidence>
<protein>
    <recommendedName>
        <fullName evidence="4">Tetratricopeptide repeat-like superfamily protein</fullName>
    </recommendedName>
</protein>
<dbReference type="Proteomes" id="UP001457282">
    <property type="component" value="Unassembled WGS sequence"/>
</dbReference>
<keyword evidence="3" id="KW-1185">Reference proteome</keyword>
<dbReference type="InterPro" id="IPR011990">
    <property type="entry name" value="TPR-like_helical_dom_sf"/>
</dbReference>
<dbReference type="EMBL" id="JBEDUW010000003">
    <property type="protein sequence ID" value="KAK9940742.1"/>
    <property type="molecule type" value="Genomic_DNA"/>
</dbReference>
<proteinExistence type="predicted"/>
<feature type="compositionally biased region" description="Polar residues" evidence="1">
    <location>
        <begin position="20"/>
        <end position="37"/>
    </location>
</feature>
<dbReference type="PANTHER" id="PTHR26312:SF132">
    <property type="entry name" value="OS01G0855200 PROTEIN"/>
    <property type="match status" value="1"/>
</dbReference>
<sequence>MVVKVASTCLHWSQPIVPHSTPSSQTLASAISSPSRNRQSRGGDGGALLCLCVQKLNRSALFGSPSTRLRRSQSCESPKPRNRAIRRGVSASLDAFSDEEFSKKIHELALRFQLSDDDNAVESDSETPSSDLTEHHGLNGADRDRDRDVFDSLSEDFSRMRFLQSNREFPPDLEPPWPSDWQRRDEIVPEASIERKANSVDLPLSLRIIKRKMQWQQDGYFRDVGESAYCSMKKAFSSMVFIIRELHSYSLQMREVLFYEDLQGILGRVQKEMHASFVWLFQQVFSQTPTLMVYVMILLANFTVYSLGHNAAIAAPPPTYAATTETISVMDVQDDQNLPQFDSSTSKSFSVSSSSGGKTTSIGGNNGGGGNVRPVGSGTEGDGGFDRSDEYRKIVPDGAFQLSLGPTTEAESVSGQESREEEMALWNSVVEEVNQMQARDESLDQETMQRFVSPVTAEIESDDYVEYFRTEMLYQTEISKEPSNVLLLSNYAQFLYQVAHDNDRAEEYFKRAVGVEPADAEAYNKYATFLWRVRNDLWAAEETYLEAISADPSNSYYAANYAHFLWNTGGEDTCFPLESPDATEDA</sequence>
<dbReference type="AlphaFoldDB" id="A0AAW1XYW8"/>
<accession>A0AAW1XYW8</accession>
<dbReference type="SUPFAM" id="SSF48452">
    <property type="entry name" value="TPR-like"/>
    <property type="match status" value="1"/>
</dbReference>
<comment type="caution">
    <text evidence="2">The sequence shown here is derived from an EMBL/GenBank/DDBJ whole genome shotgun (WGS) entry which is preliminary data.</text>
</comment>
<gene>
    <name evidence="2" type="ORF">M0R45_017385</name>
</gene>
<feature type="region of interest" description="Disordered" evidence="1">
    <location>
        <begin position="341"/>
        <end position="384"/>
    </location>
</feature>
<name>A0AAW1XYW8_RUBAR</name>